<dbReference type="PANTHER" id="PTHR42718">
    <property type="entry name" value="MAJOR FACILITATOR SUPERFAMILY MULTIDRUG TRANSPORTER MFSC"/>
    <property type="match status" value="1"/>
</dbReference>
<feature type="transmembrane region" description="Helical" evidence="6">
    <location>
        <begin position="232"/>
        <end position="253"/>
    </location>
</feature>
<feature type="transmembrane region" description="Helical" evidence="6">
    <location>
        <begin position="85"/>
        <end position="108"/>
    </location>
</feature>
<dbReference type="InterPro" id="IPR011701">
    <property type="entry name" value="MFS"/>
</dbReference>
<evidence type="ECO:0000256" key="1">
    <source>
        <dbReference type="ARBA" id="ARBA00004651"/>
    </source>
</evidence>
<feature type="transmembrane region" description="Helical" evidence="6">
    <location>
        <begin position="274"/>
        <end position="293"/>
    </location>
</feature>
<evidence type="ECO:0000313" key="9">
    <source>
        <dbReference type="Proteomes" id="UP001596254"/>
    </source>
</evidence>
<keyword evidence="9" id="KW-1185">Reference proteome</keyword>
<dbReference type="Gene3D" id="1.20.1250.20">
    <property type="entry name" value="MFS general substrate transporter like domains"/>
    <property type="match status" value="2"/>
</dbReference>
<evidence type="ECO:0000256" key="4">
    <source>
        <dbReference type="ARBA" id="ARBA00022989"/>
    </source>
</evidence>
<evidence type="ECO:0000256" key="5">
    <source>
        <dbReference type="ARBA" id="ARBA00023136"/>
    </source>
</evidence>
<evidence type="ECO:0000256" key="3">
    <source>
        <dbReference type="ARBA" id="ARBA00022692"/>
    </source>
</evidence>
<dbReference type="InterPro" id="IPR020846">
    <property type="entry name" value="MFS_dom"/>
</dbReference>
<reference evidence="9" key="1">
    <citation type="journal article" date="2019" name="Int. J. Syst. Evol. Microbiol.">
        <title>The Global Catalogue of Microorganisms (GCM) 10K type strain sequencing project: providing services to taxonomists for standard genome sequencing and annotation.</title>
        <authorList>
            <consortium name="The Broad Institute Genomics Platform"/>
            <consortium name="The Broad Institute Genome Sequencing Center for Infectious Disease"/>
            <person name="Wu L."/>
            <person name="Ma J."/>
        </authorList>
    </citation>
    <scope>NUCLEOTIDE SEQUENCE [LARGE SCALE GENOMIC DNA]</scope>
    <source>
        <strain evidence="9">CCM 8905</strain>
    </source>
</reference>
<feature type="transmembrane region" description="Helical" evidence="6">
    <location>
        <begin position="173"/>
        <end position="193"/>
    </location>
</feature>
<feature type="transmembrane region" description="Helical" evidence="6">
    <location>
        <begin position="334"/>
        <end position="356"/>
    </location>
</feature>
<protein>
    <submittedName>
        <fullName evidence="8">MFS transporter</fullName>
    </submittedName>
</protein>
<feature type="transmembrane region" description="Helical" evidence="6">
    <location>
        <begin position="114"/>
        <end position="132"/>
    </location>
</feature>
<feature type="transmembrane region" description="Helical" evidence="6">
    <location>
        <begin position="205"/>
        <end position="226"/>
    </location>
</feature>
<accession>A0ABW1SR27</accession>
<feature type="transmembrane region" description="Helical" evidence="6">
    <location>
        <begin position="54"/>
        <end position="76"/>
    </location>
</feature>
<evidence type="ECO:0000256" key="6">
    <source>
        <dbReference type="SAM" id="Phobius"/>
    </source>
</evidence>
<feature type="transmembrane region" description="Helical" evidence="6">
    <location>
        <begin position="12"/>
        <end position="34"/>
    </location>
</feature>
<dbReference type="PANTHER" id="PTHR42718:SF9">
    <property type="entry name" value="MAJOR FACILITATOR SUPERFAMILY MULTIDRUG TRANSPORTER MFSC"/>
    <property type="match status" value="1"/>
</dbReference>
<feature type="transmembrane region" description="Helical" evidence="6">
    <location>
        <begin position="401"/>
        <end position="422"/>
    </location>
</feature>
<gene>
    <name evidence="8" type="ORF">ACFP1G_03280</name>
</gene>
<organism evidence="8 9">
    <name type="scientific">Levilactobacillus tongjiangensis</name>
    <dbReference type="NCBI Taxonomy" id="2486023"/>
    <lineage>
        <taxon>Bacteria</taxon>
        <taxon>Bacillati</taxon>
        <taxon>Bacillota</taxon>
        <taxon>Bacilli</taxon>
        <taxon>Lactobacillales</taxon>
        <taxon>Lactobacillaceae</taxon>
        <taxon>Levilactobacillus</taxon>
    </lineage>
</organism>
<dbReference type="RefSeq" id="WP_382338710.1">
    <property type="nucleotide sequence ID" value="NZ_JBHSSK010000009.1"/>
</dbReference>
<feature type="transmembrane region" description="Helical" evidence="6">
    <location>
        <begin position="442"/>
        <end position="462"/>
    </location>
</feature>
<keyword evidence="3 6" id="KW-0812">Transmembrane</keyword>
<dbReference type="PROSITE" id="PS50850">
    <property type="entry name" value="MFS"/>
    <property type="match status" value="1"/>
</dbReference>
<dbReference type="InterPro" id="IPR036259">
    <property type="entry name" value="MFS_trans_sf"/>
</dbReference>
<dbReference type="SUPFAM" id="SSF103473">
    <property type="entry name" value="MFS general substrate transporter"/>
    <property type="match status" value="1"/>
</dbReference>
<dbReference type="Pfam" id="PF07690">
    <property type="entry name" value="MFS_1"/>
    <property type="match status" value="1"/>
</dbReference>
<dbReference type="Proteomes" id="UP001596254">
    <property type="component" value="Unassembled WGS sequence"/>
</dbReference>
<evidence type="ECO:0000313" key="8">
    <source>
        <dbReference type="EMBL" id="MFC6206501.1"/>
    </source>
</evidence>
<name>A0ABW1SR27_9LACO</name>
<comment type="subcellular location">
    <subcellularLocation>
        <location evidence="1">Cell membrane</location>
        <topology evidence="1">Multi-pass membrane protein</topology>
    </subcellularLocation>
</comment>
<feature type="domain" description="Major facilitator superfamily (MFS) profile" evidence="7">
    <location>
        <begin position="19"/>
        <end position="466"/>
    </location>
</feature>
<feature type="transmembrane region" description="Helical" evidence="6">
    <location>
        <begin position="362"/>
        <end position="380"/>
    </location>
</feature>
<evidence type="ECO:0000259" key="7">
    <source>
        <dbReference type="PROSITE" id="PS50850"/>
    </source>
</evidence>
<feature type="transmembrane region" description="Helical" evidence="6">
    <location>
        <begin position="299"/>
        <end position="322"/>
    </location>
</feature>
<dbReference type="EMBL" id="JBHSSK010000009">
    <property type="protein sequence ID" value="MFC6206501.1"/>
    <property type="molecule type" value="Genomic_DNA"/>
</dbReference>
<proteinExistence type="predicted"/>
<keyword evidence="4 6" id="KW-1133">Transmembrane helix</keyword>
<keyword evidence="2" id="KW-0813">Transport</keyword>
<dbReference type="PRINTS" id="PR01036">
    <property type="entry name" value="TCRTETB"/>
</dbReference>
<comment type="caution">
    <text evidence="8">The sequence shown here is derived from an EMBL/GenBank/DDBJ whole genome shotgun (WGS) entry which is preliminary data.</text>
</comment>
<feature type="transmembrane region" description="Helical" evidence="6">
    <location>
        <begin position="144"/>
        <end position="167"/>
    </location>
</feature>
<keyword evidence="5 6" id="KW-0472">Membrane</keyword>
<sequence length="469" mass="51249">MKMQTTTQPEKVPRGNLIAIFAIALMAFLGILVETSMNVAFPALMKQMHVSLNTVQWITTGYLLMVALLMITSAFLKQRFTNKQLFVTAALAFILGDLICALATNFPILLIGRLIQAGCAGLAIPLMFNIVVESVPRSRLGFYMGMAGLILMIAPASGPTFGGLMVYLANWRLIFWSTMPVEMILLLLGMGAIKQYAPTQKIRFNWGQFVLLAIAFVSFTLGVNSLSSAGLVSWQFLGGILLAVVALLGYIWISKRSDRQLLKLEIFKNPVFTYSFFAYVILQFCNIGINFALPNYAQIVVGATSLIGGMMLLPGSLITAILQPWFGHLLDEHGARLPILLGSSLFLIAALMFTLFGQGLSVIMIAVLYIIFSIGRSMAFSNTLTNGLKEVDMGQRADANAIYNTGQQFAGSLGTTILAALMSSVKVSGMSYAHETAIGSQLAFGLIFILSVVNFGFYFIVFRYQRTDK</sequence>
<evidence type="ECO:0000256" key="2">
    <source>
        <dbReference type="ARBA" id="ARBA00022448"/>
    </source>
</evidence>